<feature type="region of interest" description="Disordered" evidence="1">
    <location>
        <begin position="1"/>
        <end position="32"/>
    </location>
</feature>
<organism evidence="3 4">
    <name type="scientific">Pleurodeles waltl</name>
    <name type="common">Iberian ribbed newt</name>
    <dbReference type="NCBI Taxonomy" id="8319"/>
    <lineage>
        <taxon>Eukaryota</taxon>
        <taxon>Metazoa</taxon>
        <taxon>Chordata</taxon>
        <taxon>Craniata</taxon>
        <taxon>Vertebrata</taxon>
        <taxon>Euteleostomi</taxon>
        <taxon>Amphibia</taxon>
        <taxon>Batrachia</taxon>
        <taxon>Caudata</taxon>
        <taxon>Salamandroidea</taxon>
        <taxon>Salamandridae</taxon>
        <taxon>Pleurodelinae</taxon>
        <taxon>Pleurodeles</taxon>
    </lineage>
</organism>
<keyword evidence="2" id="KW-0472">Membrane</keyword>
<comment type="caution">
    <text evidence="3">The sequence shown here is derived from an EMBL/GenBank/DDBJ whole genome shotgun (WGS) entry which is preliminary data.</text>
</comment>
<dbReference type="EMBL" id="JANPWB010000002">
    <property type="protein sequence ID" value="KAJ1206229.1"/>
    <property type="molecule type" value="Genomic_DNA"/>
</dbReference>
<sequence length="126" mass="13933">MKRYRTPRAVDEYRGQGPRHPAPGDKKEGPTKIGILPELTTKFIDYSKATQPLQDSDLSSGPTPSMLEKTRYIAPAVMVPILLVGAVSFIVWKMCQSDPPGDVWSLVLVFGQDKNCKISSNNMPTK</sequence>
<reference evidence="3" key="1">
    <citation type="journal article" date="2022" name="bioRxiv">
        <title>Sequencing and chromosome-scale assembly of the giantPleurodeles waltlgenome.</title>
        <authorList>
            <person name="Brown T."/>
            <person name="Elewa A."/>
            <person name="Iarovenko S."/>
            <person name="Subramanian E."/>
            <person name="Araus A.J."/>
            <person name="Petzold A."/>
            <person name="Susuki M."/>
            <person name="Suzuki K.-i.T."/>
            <person name="Hayashi T."/>
            <person name="Toyoda A."/>
            <person name="Oliveira C."/>
            <person name="Osipova E."/>
            <person name="Leigh N.D."/>
            <person name="Simon A."/>
            <person name="Yun M.H."/>
        </authorList>
    </citation>
    <scope>NUCLEOTIDE SEQUENCE</scope>
    <source>
        <strain evidence="3">20211129_DDA</strain>
        <tissue evidence="3">Liver</tissue>
    </source>
</reference>
<keyword evidence="2" id="KW-0812">Transmembrane</keyword>
<keyword evidence="4" id="KW-1185">Reference proteome</keyword>
<proteinExistence type="predicted"/>
<dbReference type="Proteomes" id="UP001066276">
    <property type="component" value="Chromosome 1_2"/>
</dbReference>
<gene>
    <name evidence="3" type="ORF">NDU88_001638</name>
</gene>
<evidence type="ECO:0000256" key="1">
    <source>
        <dbReference type="SAM" id="MobiDB-lite"/>
    </source>
</evidence>
<evidence type="ECO:0000256" key="2">
    <source>
        <dbReference type="SAM" id="Phobius"/>
    </source>
</evidence>
<evidence type="ECO:0000313" key="3">
    <source>
        <dbReference type="EMBL" id="KAJ1206229.1"/>
    </source>
</evidence>
<name>A0AAV7W241_PLEWA</name>
<protein>
    <submittedName>
        <fullName evidence="3">Uncharacterized protein</fullName>
    </submittedName>
</protein>
<feature type="transmembrane region" description="Helical" evidence="2">
    <location>
        <begin position="72"/>
        <end position="92"/>
    </location>
</feature>
<keyword evidence="2" id="KW-1133">Transmembrane helix</keyword>
<evidence type="ECO:0000313" key="4">
    <source>
        <dbReference type="Proteomes" id="UP001066276"/>
    </source>
</evidence>
<accession>A0AAV7W241</accession>
<dbReference type="AlphaFoldDB" id="A0AAV7W241"/>